<comment type="subcellular location">
    <subcellularLocation>
        <location evidence="1">Cell membrane</location>
        <topology evidence="1">Multi-pass membrane protein</topology>
    </subcellularLocation>
</comment>
<gene>
    <name evidence="10" type="primary">asuM1</name>
</gene>
<feature type="transmembrane region" description="Helical" evidence="8">
    <location>
        <begin position="408"/>
        <end position="429"/>
    </location>
</feature>
<keyword evidence="2" id="KW-0813">Transport</keyword>
<feature type="transmembrane region" description="Helical" evidence="8">
    <location>
        <begin position="369"/>
        <end position="396"/>
    </location>
</feature>
<feature type="transmembrane region" description="Helical" evidence="8">
    <location>
        <begin position="20"/>
        <end position="41"/>
    </location>
</feature>
<feature type="transmembrane region" description="Helical" evidence="8">
    <location>
        <begin position="282"/>
        <end position="304"/>
    </location>
</feature>
<dbReference type="AlphaFoldDB" id="D7P5X7"/>
<dbReference type="InterPro" id="IPR011701">
    <property type="entry name" value="MFS"/>
</dbReference>
<dbReference type="Pfam" id="PF07690">
    <property type="entry name" value="MFS_1"/>
    <property type="match status" value="1"/>
</dbReference>
<dbReference type="GO" id="GO:0005886">
    <property type="term" value="C:plasma membrane"/>
    <property type="evidence" value="ECO:0007669"/>
    <property type="project" value="UniProtKB-SubCell"/>
</dbReference>
<dbReference type="PANTHER" id="PTHR23501">
    <property type="entry name" value="MAJOR FACILITATOR SUPERFAMILY"/>
    <property type="match status" value="1"/>
</dbReference>
<feature type="transmembrane region" description="Helical" evidence="8">
    <location>
        <begin position="209"/>
        <end position="229"/>
    </location>
</feature>
<dbReference type="SUPFAM" id="SSF103473">
    <property type="entry name" value="MFS general substrate transporter"/>
    <property type="match status" value="1"/>
</dbReference>
<accession>D7P5X7</accession>
<dbReference type="Gene3D" id="1.20.1250.20">
    <property type="entry name" value="MFS general substrate transporter like domains"/>
    <property type="match status" value="1"/>
</dbReference>
<keyword evidence="3" id="KW-1003">Cell membrane</keyword>
<evidence type="ECO:0000259" key="9">
    <source>
        <dbReference type="PROSITE" id="PS50850"/>
    </source>
</evidence>
<protein>
    <submittedName>
        <fullName evidence="10">AsuM1</fullName>
    </submittedName>
</protein>
<keyword evidence="6 8" id="KW-0472">Membrane</keyword>
<dbReference type="CDD" id="cd17503">
    <property type="entry name" value="MFS_LmrB_MDR_like"/>
    <property type="match status" value="1"/>
</dbReference>
<evidence type="ECO:0000256" key="1">
    <source>
        <dbReference type="ARBA" id="ARBA00004651"/>
    </source>
</evidence>
<dbReference type="InterPro" id="IPR004638">
    <property type="entry name" value="EmrB-like"/>
</dbReference>
<keyword evidence="5 8" id="KW-1133">Transmembrane helix</keyword>
<organism evidence="10">
    <name type="scientific">Streptomyces nodosus subsp. asukaensis</name>
    <dbReference type="NCBI Taxonomy" id="222892"/>
    <lineage>
        <taxon>Bacteria</taxon>
        <taxon>Bacillati</taxon>
        <taxon>Actinomycetota</taxon>
        <taxon>Actinomycetes</taxon>
        <taxon>Kitasatosporales</taxon>
        <taxon>Streptomycetaceae</taxon>
        <taxon>Streptomyces</taxon>
    </lineage>
</organism>
<dbReference type="NCBIfam" id="TIGR00711">
    <property type="entry name" value="efflux_EmrB"/>
    <property type="match status" value="1"/>
</dbReference>
<feature type="transmembrane region" description="Helical" evidence="8">
    <location>
        <begin position="114"/>
        <end position="135"/>
    </location>
</feature>
<feature type="transmembrane region" description="Helical" evidence="8">
    <location>
        <begin position="465"/>
        <end position="482"/>
    </location>
</feature>
<dbReference type="PROSITE" id="PS50850">
    <property type="entry name" value="MFS"/>
    <property type="match status" value="1"/>
</dbReference>
<dbReference type="PANTHER" id="PTHR23501:SF1">
    <property type="entry name" value="TRANSPORT PROTEIN HSRA-RELATED"/>
    <property type="match status" value="1"/>
</dbReference>
<evidence type="ECO:0000256" key="3">
    <source>
        <dbReference type="ARBA" id="ARBA00022475"/>
    </source>
</evidence>
<evidence type="ECO:0000256" key="4">
    <source>
        <dbReference type="ARBA" id="ARBA00022692"/>
    </source>
</evidence>
<dbReference type="EMBL" id="GQ926890">
    <property type="protein sequence ID" value="ADI58655.1"/>
    <property type="molecule type" value="Genomic_DNA"/>
</dbReference>
<dbReference type="InterPro" id="IPR036259">
    <property type="entry name" value="MFS_trans_sf"/>
</dbReference>
<feature type="transmembrane region" description="Helical" evidence="8">
    <location>
        <begin position="89"/>
        <end position="108"/>
    </location>
</feature>
<evidence type="ECO:0000256" key="7">
    <source>
        <dbReference type="SAM" id="MobiDB-lite"/>
    </source>
</evidence>
<evidence type="ECO:0000256" key="5">
    <source>
        <dbReference type="ARBA" id="ARBA00022989"/>
    </source>
</evidence>
<evidence type="ECO:0000256" key="6">
    <source>
        <dbReference type="ARBA" id="ARBA00023136"/>
    </source>
</evidence>
<feature type="transmembrane region" description="Helical" evidence="8">
    <location>
        <begin position="176"/>
        <end position="197"/>
    </location>
</feature>
<name>D7P5X7_STRNS</name>
<sequence length="512" mass="53031">MKAKKAPVEAGGSDRVTPELWWLSGIMALGGFASLLDATIINVAIGPLAKVFDSDLATVQWVVTGYLLAITAAIPMSGWATARFGAKQTVIFSQVVFLVGSLLSGLAWSASSLIIFRVIQGIGGGLAVPVGQALLAQAAGPKRLGRLMSIVTIPALFAPLIGPSLGGVLIDHLSWRWIFFINVPFCVVTIALVLAKVKNVVAPSAGARLDLAGLVLLLPGLALLVYGLSEAGSAGGFGSGKVIGGLVAGAVLLLAFGVRALRIRTEGLLDLRLFKVPGFRSGTLAGFLMSMAMYGVLIPLPMYYQVVRGTSVLNSALLLLPQSLGYLLAIVLMNALTARLGVRNLTVIGIVLALVGTVPYALIDAHPDQLLLGATLVVRGFGLGASMMPTMTIAFASVPKETAPSATSAFNVFQRVGASLGTTILAVVLQQQLKDELPGNVHSLGQVEPGGTVARGLAESFGAPFWWAMLFTALALLPAFFLPGRRPAAEASADGAPDVPPARESESAILAD</sequence>
<feature type="transmembrane region" description="Helical" evidence="8">
    <location>
        <begin position="345"/>
        <end position="363"/>
    </location>
</feature>
<dbReference type="GO" id="GO:0022857">
    <property type="term" value="F:transmembrane transporter activity"/>
    <property type="evidence" value="ECO:0007669"/>
    <property type="project" value="InterPro"/>
</dbReference>
<feature type="region of interest" description="Disordered" evidence="7">
    <location>
        <begin position="489"/>
        <end position="512"/>
    </location>
</feature>
<proteinExistence type="predicted"/>
<reference evidence="10" key="1">
    <citation type="journal article" date="2010" name="J. Biol. Chem.">
        <title>Biochemical and genetic insights into asukamycin biosynthesis.</title>
        <authorList>
            <person name="Rui Z."/>
            <person name="Petrickova K."/>
            <person name="Skanta F."/>
            <person name="Pospisil S."/>
            <person name="Yang Y."/>
            <person name="Chen C.Y."/>
            <person name="Tsai S.F."/>
            <person name="Floss H.G."/>
            <person name="Petricek M."/>
            <person name="Yu T.W."/>
        </authorList>
    </citation>
    <scope>NUCLEOTIDE SEQUENCE</scope>
    <source>
        <strain evidence="10">ATCC 29757</strain>
    </source>
</reference>
<feature type="transmembrane region" description="Helical" evidence="8">
    <location>
        <begin position="316"/>
        <end position="338"/>
    </location>
</feature>
<evidence type="ECO:0000256" key="8">
    <source>
        <dbReference type="SAM" id="Phobius"/>
    </source>
</evidence>
<feature type="transmembrane region" description="Helical" evidence="8">
    <location>
        <begin position="61"/>
        <end position="82"/>
    </location>
</feature>
<feature type="transmembrane region" description="Helical" evidence="8">
    <location>
        <begin position="147"/>
        <end position="170"/>
    </location>
</feature>
<feature type="domain" description="Major facilitator superfamily (MFS) profile" evidence="9">
    <location>
        <begin position="23"/>
        <end position="487"/>
    </location>
</feature>
<keyword evidence="4 8" id="KW-0812">Transmembrane</keyword>
<feature type="transmembrane region" description="Helical" evidence="8">
    <location>
        <begin position="241"/>
        <end position="261"/>
    </location>
</feature>
<evidence type="ECO:0000256" key="2">
    <source>
        <dbReference type="ARBA" id="ARBA00022448"/>
    </source>
</evidence>
<dbReference type="Gene3D" id="1.20.1720.10">
    <property type="entry name" value="Multidrug resistance protein D"/>
    <property type="match status" value="1"/>
</dbReference>
<dbReference type="InterPro" id="IPR020846">
    <property type="entry name" value="MFS_dom"/>
</dbReference>
<evidence type="ECO:0000313" key="10">
    <source>
        <dbReference type="EMBL" id="ADI58655.1"/>
    </source>
</evidence>